<sequence>MKMMLLRSTLLLMISLCLPAWADDQTRLDEVKAEIKKLQSWLSDAREEHDELQQKLRKSDQDIAALLKEIEQTRARLREEQTRLKKLQAEQAQVRQLRNRHQTLLSQQIREARQMGDEAALRFWLTQDDPAKNQRMTRYFGYFNRARLENLTETIAELQRLDNLEVLIAEQQQALQETDARLTRENNKLASRRSEQQTLLAKLDRQMTSESQRLKQREADSKRLESLLAEVETLVSNSPRHNDEVPFKQMRGKLPRPLTGPVLAAFGNRNGPNARWEGWKIGTHEGADVTAVHHGRVVFSEWLRGFGLLLILDHGDGYLSLYAHNQTLLRDVGSWVNGGEIIATAGKSGGQQSAALYFEIRHKGRPQDPAAWLRRG</sequence>
<dbReference type="InterPro" id="IPR016047">
    <property type="entry name" value="M23ase_b-sheet_dom"/>
</dbReference>
<comment type="caution">
    <text evidence="4">The sequence shown here is derived from an EMBL/GenBank/DDBJ whole genome shotgun (WGS) entry which is preliminary data.</text>
</comment>
<dbReference type="Pfam" id="PF01551">
    <property type="entry name" value="Peptidase_M23"/>
    <property type="match status" value="1"/>
</dbReference>
<evidence type="ECO:0000313" key="5">
    <source>
        <dbReference type="Proteomes" id="UP001481413"/>
    </source>
</evidence>
<keyword evidence="4" id="KW-0378">Hydrolase</keyword>
<keyword evidence="1" id="KW-0175">Coiled coil</keyword>
<dbReference type="PANTHER" id="PTHR21666">
    <property type="entry name" value="PEPTIDASE-RELATED"/>
    <property type="match status" value="1"/>
</dbReference>
<evidence type="ECO:0000259" key="3">
    <source>
        <dbReference type="Pfam" id="PF01551"/>
    </source>
</evidence>
<keyword evidence="2" id="KW-0732">Signal</keyword>
<dbReference type="GO" id="GO:0016787">
    <property type="term" value="F:hydrolase activity"/>
    <property type="evidence" value="ECO:0007669"/>
    <property type="project" value="UniProtKB-KW"/>
</dbReference>
<keyword evidence="5" id="KW-1185">Reference proteome</keyword>
<evidence type="ECO:0000256" key="2">
    <source>
        <dbReference type="SAM" id="SignalP"/>
    </source>
</evidence>
<feature type="chain" id="PRO_5045275350" evidence="2">
    <location>
        <begin position="23"/>
        <end position="376"/>
    </location>
</feature>
<dbReference type="SUPFAM" id="SSF51261">
    <property type="entry name" value="Duplicated hybrid motif"/>
    <property type="match status" value="1"/>
</dbReference>
<dbReference type="CDD" id="cd12797">
    <property type="entry name" value="M23_peptidase"/>
    <property type="match status" value="1"/>
</dbReference>
<proteinExistence type="predicted"/>
<feature type="domain" description="M23ase beta-sheet core" evidence="3">
    <location>
        <begin position="276"/>
        <end position="369"/>
    </location>
</feature>
<dbReference type="Gene3D" id="2.70.70.10">
    <property type="entry name" value="Glucose Permease (Domain IIA)"/>
    <property type="match status" value="1"/>
</dbReference>
<evidence type="ECO:0000313" key="4">
    <source>
        <dbReference type="EMBL" id="GAA6144452.1"/>
    </source>
</evidence>
<dbReference type="EMBL" id="BAABWH010000001">
    <property type="protein sequence ID" value="GAA6144452.1"/>
    <property type="molecule type" value="Genomic_DNA"/>
</dbReference>
<name>A0ABP9ZWD6_9GAMM</name>
<gene>
    <name evidence="4" type="ORF">NBRC116585_05690</name>
</gene>
<accession>A0ABP9ZWD6</accession>
<dbReference type="InterPro" id="IPR050570">
    <property type="entry name" value="Cell_wall_metabolism_enzyme"/>
</dbReference>
<dbReference type="Proteomes" id="UP001481413">
    <property type="component" value="Unassembled WGS sequence"/>
</dbReference>
<protein>
    <submittedName>
        <fullName evidence="4">Murein hydrolase activator EnvC</fullName>
    </submittedName>
</protein>
<evidence type="ECO:0000256" key="1">
    <source>
        <dbReference type="SAM" id="Coils"/>
    </source>
</evidence>
<dbReference type="PANTHER" id="PTHR21666:SF270">
    <property type="entry name" value="MUREIN HYDROLASE ACTIVATOR ENVC"/>
    <property type="match status" value="1"/>
</dbReference>
<dbReference type="InterPro" id="IPR011055">
    <property type="entry name" value="Dup_hybrid_motif"/>
</dbReference>
<feature type="signal peptide" evidence="2">
    <location>
        <begin position="1"/>
        <end position="22"/>
    </location>
</feature>
<reference evidence="4 5" key="1">
    <citation type="submission" date="2024-04" db="EMBL/GenBank/DDBJ databases">
        <title>Draft genome sequence of Thalassolituus maritimus NBRC 116585.</title>
        <authorList>
            <person name="Miyakawa T."/>
            <person name="Kusuya Y."/>
            <person name="Miura T."/>
        </authorList>
    </citation>
    <scope>NUCLEOTIDE SEQUENCE [LARGE SCALE GENOMIC DNA]</scope>
    <source>
        <strain evidence="4 5">5NW40-0001</strain>
    </source>
</reference>
<organism evidence="4 5">
    <name type="scientific">Thalassolituus maritimus</name>
    <dbReference type="NCBI Taxonomy" id="484498"/>
    <lineage>
        <taxon>Bacteria</taxon>
        <taxon>Pseudomonadati</taxon>
        <taxon>Pseudomonadota</taxon>
        <taxon>Gammaproteobacteria</taxon>
        <taxon>Oceanospirillales</taxon>
        <taxon>Oceanospirillaceae</taxon>
        <taxon>Thalassolituus</taxon>
    </lineage>
</organism>
<feature type="coiled-coil region" evidence="1">
    <location>
        <begin position="161"/>
        <end position="234"/>
    </location>
</feature>
<feature type="coiled-coil region" evidence="1">
    <location>
        <begin position="28"/>
        <end position="107"/>
    </location>
</feature>